<reference evidence="5 7" key="1">
    <citation type="submission" date="2020-04" db="EMBL/GenBank/DDBJ databases">
        <title>Genome Assembly and Annotation of Botryosphaeria dothidea sdau 11-99, a Latent Pathogen of Apple Fruit Ring Rot in China.</title>
        <authorList>
            <person name="Yu C."/>
            <person name="Diao Y."/>
            <person name="Lu Q."/>
            <person name="Zhao J."/>
            <person name="Cui S."/>
            <person name="Peng C."/>
            <person name="He B."/>
            <person name="Liu H."/>
        </authorList>
    </citation>
    <scope>NUCLEOTIDE SEQUENCE [LARGE SCALE GENOMIC DNA]</scope>
    <source>
        <strain evidence="5">Sdau11-99</strain>
        <strain evidence="7">sdau11-99</strain>
    </source>
</reference>
<dbReference type="InterPro" id="IPR011057">
    <property type="entry name" value="Mss4-like_sf"/>
</dbReference>
<dbReference type="InterPro" id="IPR034737">
    <property type="entry name" value="TCTP"/>
</dbReference>
<protein>
    <recommendedName>
        <fullName evidence="2">RNA-dependent RNA polymerase</fullName>
        <ecNumber evidence="2">2.7.7.48</ecNumber>
    </recommendedName>
</protein>
<evidence type="ECO:0000313" key="5">
    <source>
        <dbReference type="EMBL" id="KAF4301234.1"/>
    </source>
</evidence>
<evidence type="ECO:0000256" key="2">
    <source>
        <dbReference type="RuleBase" id="RU363098"/>
    </source>
</evidence>
<evidence type="ECO:0000313" key="7">
    <source>
        <dbReference type="Proteomes" id="UP000572817"/>
    </source>
</evidence>
<name>A0A8H4IJ61_9PEZI</name>
<feature type="region of interest" description="Disordered" evidence="3">
    <location>
        <begin position="1290"/>
        <end position="1322"/>
    </location>
</feature>
<dbReference type="Gene3D" id="2.170.150.10">
    <property type="entry name" value="Metal Binding Protein, Guanine Nucleotide Exchange Factor, Chain A"/>
    <property type="match status" value="1"/>
</dbReference>
<keyword evidence="2" id="KW-0808">Transferase</keyword>
<dbReference type="PROSITE" id="PS01002">
    <property type="entry name" value="TCTP_1"/>
    <property type="match status" value="1"/>
</dbReference>
<dbReference type="Proteomes" id="UP000572817">
    <property type="component" value="Unassembled WGS sequence"/>
</dbReference>
<sequence>MIIFKDIITGDELISDSYDLKEIDGTVYEADCKKITIGNDNIDIGANPSAEEGGDDVDDAAQTVLDVVHSFRLNETSFDKKSYLSYLKTYMKKVKEALKEKGASDEEVKDFETKASTFAKKVIGNFKDYEFFIGESMDPDGMVILLNYREDGVTPYVTIWKHGLTEMKVAASTSKGKPVKLIIIIIIIKTAFNDDFDDYIDDFLWLNYPVEDRLTFPSQPSKSQQQEEFHSSGTFGSIGTEFDFDQEIEKAKAATSFGVTKPLGELSLGTEGESQESQNVVSPSKDMEQHQVRDLPAAGLFCTKKLSTRLERMPFKYRWEFMRVALETGKEPDELLADAHEEDLQDCSDFWSCLKKHADVQGTIDHLQKSSNQAWSAAEVDVQSKPIKAFQNITLHASLSFNEESHGPLFKIRLRSLQVEDTSCRFQRAFGGDRFLYLETPPLKRENIPERLKGQEQNIADRFEDWLGFKKKKFLGRAWEVIHIEALAPRKQTLRRQSAEMRGYRVILFATKGCDIERKRPEKIRSGTRHQMTVFDLINWFMPLAANSNQPYLKAFARISLGLTNTTPALTFKPTQVRYTKDTVADLEREDDRFNDKRLVWPTDKQSNRVMNDGCALISVGAARQLWQDSDASKKERGPIPSTFQGRIGGAKGMWMISDSPDTKDPYHLQVWIEISQSQLKFNPHTDDLSDSKYDPHRLTFDLHSTTITAEESSVYLSFLPILEDRGVSSKTLQKVFENHLDQEQEKLLEASKNPVHLRKWVNEQNLLAEERNREEDLTWQAGMPLQLQEKVNLLLEAGFDTSCDYLADVTQRLVAKSLRLLRQNVRVHLPRCTYIKGVADPLRILKPGEIHVHFSKSFIDEASGDCLSYLHNRPVLVARNPALRQSDIQKVQATFKLELGHLRDVVVFPTRGCYPLAGKLQGGDYDGDTFWVCWEPDLAEPFKNAPAPLEDPDPTKCGIKVDDRKLKEMYKGQSISGFLRASFKFRCKPNLLGQATKLYEKVFYAENNLVARNTKALADLHDLLVDYAKNGYVFDHADFEKFGRECIKLPKPLPKPMYEEARERNRDEKKTSTKPRTRRYPISPTKYNRANILDRLYFETIEPHTRKTLDDLERTFKSNISSPDPALEAPYLAEVAEGKDDREIADELQALTERLGRIIHTWNDKLHVKKRKFAMAGAELQDAFDDPDAYNAAVDACYPEFRALEPLNVAASPVIRRWHREEVNHAPCTHWELLKASALYHVWMRGKRQRPSTFAFHMAGFELCWIKAAGTKCRPMVLEMWKSMKPRQIKKEKAKRGRLTGERRVGSGGTVTDEDDLQGAEGETAYETAAEEIVREGGGVCR</sequence>
<feature type="domain" description="TCTP" evidence="4">
    <location>
        <begin position="1"/>
        <end position="169"/>
    </location>
</feature>
<dbReference type="EMBL" id="WWBZ02000082">
    <property type="protein sequence ID" value="KAF4301234.1"/>
    <property type="molecule type" value="Genomic_DNA"/>
</dbReference>
<comment type="similarity">
    <text evidence="2">Belongs to the RdRP family.</text>
</comment>
<dbReference type="PRINTS" id="PR01653">
    <property type="entry name" value="TCTPROTEIN"/>
</dbReference>
<dbReference type="InterPro" id="IPR057596">
    <property type="entry name" value="RDRP_core"/>
</dbReference>
<dbReference type="OrthoDB" id="10055769at2759"/>
<evidence type="ECO:0000256" key="3">
    <source>
        <dbReference type="SAM" id="MobiDB-lite"/>
    </source>
</evidence>
<dbReference type="EC" id="2.7.7.48" evidence="2"/>
<feature type="compositionally biased region" description="Basic residues" evidence="3">
    <location>
        <begin position="1290"/>
        <end position="1299"/>
    </location>
</feature>
<proteinExistence type="inferred from homology"/>
<keyword evidence="2" id="KW-0694">RNA-binding</keyword>
<dbReference type="Gene3D" id="1.10.8.790">
    <property type="entry name" value="RNA-dependent RNA polymerase, slab domain, helical subdomain-like"/>
    <property type="match status" value="1"/>
</dbReference>
<dbReference type="PROSITE" id="PS01003">
    <property type="entry name" value="TCTP_2"/>
    <property type="match status" value="1"/>
</dbReference>
<dbReference type="PANTHER" id="PTHR23079">
    <property type="entry name" value="RNA-DEPENDENT RNA POLYMERASE"/>
    <property type="match status" value="1"/>
</dbReference>
<dbReference type="GO" id="GO:0003968">
    <property type="term" value="F:RNA-directed RNA polymerase activity"/>
    <property type="evidence" value="ECO:0007669"/>
    <property type="project" value="UniProtKB-KW"/>
</dbReference>
<accession>A0A8H4IJ61</accession>
<dbReference type="EMBL" id="WWBZ02000040">
    <property type="protein sequence ID" value="KAF4305944.1"/>
    <property type="molecule type" value="Genomic_DNA"/>
</dbReference>
<keyword evidence="7" id="KW-1185">Reference proteome</keyword>
<dbReference type="GO" id="GO:0003723">
    <property type="term" value="F:RNA binding"/>
    <property type="evidence" value="ECO:0007669"/>
    <property type="project" value="UniProtKB-KW"/>
</dbReference>
<dbReference type="GO" id="GO:0031380">
    <property type="term" value="C:nuclear RNA-directed RNA polymerase complex"/>
    <property type="evidence" value="ECO:0007669"/>
    <property type="project" value="TreeGrafter"/>
</dbReference>
<dbReference type="SUPFAM" id="SSF51316">
    <property type="entry name" value="Mss4-like"/>
    <property type="match status" value="1"/>
</dbReference>
<dbReference type="InterPro" id="IPR018105">
    <property type="entry name" value="Translational_control_tumour_p"/>
</dbReference>
<dbReference type="Pfam" id="PF00838">
    <property type="entry name" value="TCTP"/>
    <property type="match status" value="1"/>
</dbReference>
<dbReference type="PROSITE" id="PS51797">
    <property type="entry name" value="TCTP_3"/>
    <property type="match status" value="1"/>
</dbReference>
<gene>
    <name evidence="6" type="ORF">GTA08_BOTSDO07100</name>
    <name evidence="5" type="ORF">GTA08_BOTSDO11295</name>
</gene>
<keyword evidence="2" id="KW-0548">Nucleotidyltransferase</keyword>
<comment type="catalytic activity">
    <reaction evidence="2">
        <text>RNA(n) + a ribonucleoside 5'-triphosphate = RNA(n+1) + diphosphate</text>
        <dbReference type="Rhea" id="RHEA:21248"/>
        <dbReference type="Rhea" id="RHEA-COMP:14527"/>
        <dbReference type="Rhea" id="RHEA-COMP:17342"/>
        <dbReference type="ChEBI" id="CHEBI:33019"/>
        <dbReference type="ChEBI" id="CHEBI:61557"/>
        <dbReference type="ChEBI" id="CHEBI:140395"/>
        <dbReference type="EC" id="2.7.7.48"/>
    </reaction>
</comment>
<feature type="region of interest" description="Disordered" evidence="3">
    <location>
        <begin position="265"/>
        <end position="289"/>
    </location>
</feature>
<dbReference type="InterPro" id="IPR011323">
    <property type="entry name" value="Mss4/transl-control_tumour"/>
</dbReference>
<dbReference type="Pfam" id="PF05183">
    <property type="entry name" value="RdRP"/>
    <property type="match status" value="1"/>
</dbReference>
<evidence type="ECO:0000313" key="6">
    <source>
        <dbReference type="EMBL" id="KAF4305944.1"/>
    </source>
</evidence>
<comment type="caution">
    <text evidence="5">The sequence shown here is derived from an EMBL/GenBank/DDBJ whole genome shotgun (WGS) entry which is preliminary data.</text>
</comment>
<evidence type="ECO:0000256" key="1">
    <source>
        <dbReference type="PROSITE-ProRule" id="PRU01133"/>
    </source>
</evidence>
<organism evidence="5 7">
    <name type="scientific">Botryosphaeria dothidea</name>
    <dbReference type="NCBI Taxonomy" id="55169"/>
    <lineage>
        <taxon>Eukaryota</taxon>
        <taxon>Fungi</taxon>
        <taxon>Dikarya</taxon>
        <taxon>Ascomycota</taxon>
        <taxon>Pezizomycotina</taxon>
        <taxon>Dothideomycetes</taxon>
        <taxon>Dothideomycetes incertae sedis</taxon>
        <taxon>Botryosphaeriales</taxon>
        <taxon>Botryosphaeriaceae</taxon>
        <taxon>Botryosphaeria</taxon>
    </lineage>
</organism>
<keyword evidence="2 5" id="KW-0696">RNA-directed RNA polymerase</keyword>
<evidence type="ECO:0000259" key="4">
    <source>
        <dbReference type="PROSITE" id="PS51797"/>
    </source>
</evidence>
<dbReference type="GO" id="GO:0030422">
    <property type="term" value="P:siRNA processing"/>
    <property type="evidence" value="ECO:0007669"/>
    <property type="project" value="TreeGrafter"/>
</dbReference>
<dbReference type="PANTHER" id="PTHR23079:SF55">
    <property type="entry name" value="RNA-DIRECTED RNA POLYMERASE"/>
    <property type="match status" value="1"/>
</dbReference>
<feature type="compositionally biased region" description="Basic and acidic residues" evidence="3">
    <location>
        <begin position="1058"/>
        <end position="1072"/>
    </location>
</feature>
<dbReference type="InterPro" id="IPR018103">
    <property type="entry name" value="Translation_control_tumour_CS"/>
</dbReference>
<feature type="region of interest" description="Disordered" evidence="3">
    <location>
        <begin position="1058"/>
        <end position="1083"/>
    </location>
</feature>
<dbReference type="FunFam" id="2.170.150.10:FF:000002">
    <property type="entry name" value="Translationally-controlled tumor protein homolog"/>
    <property type="match status" value="1"/>
</dbReference>
<comment type="similarity">
    <text evidence="1">Belongs to the TCTP family.</text>
</comment>
<dbReference type="InterPro" id="IPR007855">
    <property type="entry name" value="RDRP"/>
</dbReference>